<dbReference type="WBParaSite" id="nRc.2.0.1.t47545-RA">
    <property type="protein sequence ID" value="nRc.2.0.1.t47545-RA"/>
    <property type="gene ID" value="nRc.2.0.1.g47545"/>
</dbReference>
<proteinExistence type="predicted"/>
<evidence type="ECO:0000259" key="1">
    <source>
        <dbReference type="Pfam" id="PF14295"/>
    </source>
</evidence>
<dbReference type="AlphaFoldDB" id="A0A915L8U6"/>
<feature type="domain" description="Apple" evidence="1">
    <location>
        <begin position="20"/>
        <end position="67"/>
    </location>
</feature>
<dbReference type="Gene3D" id="3.50.4.10">
    <property type="entry name" value="Hepatocyte Growth Factor"/>
    <property type="match status" value="1"/>
</dbReference>
<dbReference type="InterPro" id="IPR003609">
    <property type="entry name" value="Pan_app"/>
</dbReference>
<dbReference type="Proteomes" id="UP000887565">
    <property type="component" value="Unplaced"/>
</dbReference>
<protein>
    <submittedName>
        <fullName evidence="3">Apple domain-containing protein</fullName>
    </submittedName>
</protein>
<sequence>MVEIFTGRRAIQHSIEDNCNFQGMDLENKYSAYNPLHCYDECYANTNCTHFTWIPKSMQGWPHCFLKKGTTLKDVEKTKDSNSKGNKCGVIASRLASMLRNLLLFLS</sequence>
<evidence type="ECO:0000313" key="3">
    <source>
        <dbReference type="WBParaSite" id="nRc.2.0.1.t47545-RA"/>
    </source>
</evidence>
<reference evidence="3" key="1">
    <citation type="submission" date="2022-11" db="UniProtKB">
        <authorList>
            <consortium name="WormBaseParasite"/>
        </authorList>
    </citation>
    <scope>IDENTIFICATION</scope>
</reference>
<organism evidence="2 3">
    <name type="scientific">Romanomermis culicivorax</name>
    <name type="common">Nematode worm</name>
    <dbReference type="NCBI Taxonomy" id="13658"/>
    <lineage>
        <taxon>Eukaryota</taxon>
        <taxon>Metazoa</taxon>
        <taxon>Ecdysozoa</taxon>
        <taxon>Nematoda</taxon>
        <taxon>Enoplea</taxon>
        <taxon>Dorylaimia</taxon>
        <taxon>Mermithida</taxon>
        <taxon>Mermithoidea</taxon>
        <taxon>Mermithidae</taxon>
        <taxon>Romanomermis</taxon>
    </lineage>
</organism>
<evidence type="ECO:0000313" key="2">
    <source>
        <dbReference type="Proteomes" id="UP000887565"/>
    </source>
</evidence>
<accession>A0A915L8U6</accession>
<keyword evidence="2" id="KW-1185">Reference proteome</keyword>
<dbReference type="Pfam" id="PF14295">
    <property type="entry name" value="PAN_4"/>
    <property type="match status" value="1"/>
</dbReference>
<name>A0A915L8U6_ROMCU</name>